<feature type="non-terminal residue" evidence="1">
    <location>
        <position position="96"/>
    </location>
</feature>
<dbReference type="Proteomes" id="UP000030764">
    <property type="component" value="Unassembled WGS sequence"/>
</dbReference>
<evidence type="ECO:0000313" key="1">
    <source>
        <dbReference type="EMBL" id="KFD45139.1"/>
    </source>
</evidence>
<dbReference type="AlphaFoldDB" id="A0A085LJJ3"/>
<name>A0A085LJJ3_9BILA</name>
<reference evidence="1 2" key="1">
    <citation type="journal article" date="2014" name="Nat. Genet.">
        <title>Genome and transcriptome of the porcine whipworm Trichuris suis.</title>
        <authorList>
            <person name="Jex A.R."/>
            <person name="Nejsum P."/>
            <person name="Schwarz E.M."/>
            <person name="Hu L."/>
            <person name="Young N.D."/>
            <person name="Hall R.S."/>
            <person name="Korhonen P.K."/>
            <person name="Liao S."/>
            <person name="Thamsborg S."/>
            <person name="Xia J."/>
            <person name="Xu P."/>
            <person name="Wang S."/>
            <person name="Scheerlinck J.P."/>
            <person name="Hofmann A."/>
            <person name="Sternberg P.W."/>
            <person name="Wang J."/>
            <person name="Gasser R.B."/>
        </authorList>
    </citation>
    <scope>NUCLEOTIDE SEQUENCE [LARGE SCALE GENOMIC DNA]</scope>
    <source>
        <strain evidence="1">DCEP-RM93M</strain>
    </source>
</reference>
<proteinExistence type="predicted"/>
<evidence type="ECO:0000313" key="2">
    <source>
        <dbReference type="Proteomes" id="UP000030764"/>
    </source>
</evidence>
<gene>
    <name evidence="1" type="ORF">M513_13984</name>
</gene>
<accession>A0A085LJJ3</accession>
<sequence length="96" mass="11039">MFQKLCSLPFAHMEKVRTVCLMLLMHFPLDSMSTRLAGHHYIVKESLMEEGGLDEFMANWGCPKNLMLVSLATCPILYCRPYRAFHYAHCLVCILA</sequence>
<keyword evidence="2" id="KW-1185">Reference proteome</keyword>
<protein>
    <submittedName>
        <fullName evidence="1">Uncharacterized protein</fullName>
    </submittedName>
</protein>
<dbReference type="EMBL" id="KL363729">
    <property type="protein sequence ID" value="KFD45139.1"/>
    <property type="molecule type" value="Genomic_DNA"/>
</dbReference>
<organism evidence="1 2">
    <name type="scientific">Trichuris suis</name>
    <name type="common">pig whipworm</name>
    <dbReference type="NCBI Taxonomy" id="68888"/>
    <lineage>
        <taxon>Eukaryota</taxon>
        <taxon>Metazoa</taxon>
        <taxon>Ecdysozoa</taxon>
        <taxon>Nematoda</taxon>
        <taxon>Enoplea</taxon>
        <taxon>Dorylaimia</taxon>
        <taxon>Trichinellida</taxon>
        <taxon>Trichuridae</taxon>
        <taxon>Trichuris</taxon>
    </lineage>
</organism>